<keyword evidence="3" id="KW-0479">Metal-binding</keyword>
<feature type="compositionally biased region" description="Polar residues" evidence="12">
    <location>
        <begin position="596"/>
        <end position="616"/>
    </location>
</feature>
<dbReference type="PROSITE" id="PS00028">
    <property type="entry name" value="ZINC_FINGER_C2H2_1"/>
    <property type="match status" value="8"/>
</dbReference>
<keyword evidence="4" id="KW-0677">Repeat</keyword>
<dbReference type="SMART" id="SM00355">
    <property type="entry name" value="ZnF_C2H2"/>
    <property type="match status" value="11"/>
</dbReference>
<feature type="compositionally biased region" description="Basic and acidic residues" evidence="12">
    <location>
        <begin position="139"/>
        <end position="175"/>
    </location>
</feature>
<feature type="compositionally biased region" description="Basic and acidic residues" evidence="12">
    <location>
        <begin position="8"/>
        <end position="17"/>
    </location>
</feature>
<feature type="domain" description="C2H2-type" evidence="13">
    <location>
        <begin position="246"/>
        <end position="273"/>
    </location>
</feature>
<evidence type="ECO:0000256" key="1">
    <source>
        <dbReference type="ARBA" id="ARBA00004123"/>
    </source>
</evidence>
<keyword evidence="9" id="KW-0804">Transcription</keyword>
<evidence type="ECO:0000256" key="6">
    <source>
        <dbReference type="ARBA" id="ARBA00022833"/>
    </source>
</evidence>
<reference evidence="14 15" key="1">
    <citation type="submission" date="2019-03" db="EMBL/GenBank/DDBJ databases">
        <title>First draft genome of Liparis tanakae, snailfish: a comprehensive survey of snailfish specific genes.</title>
        <authorList>
            <person name="Kim W."/>
            <person name="Song I."/>
            <person name="Jeong J.-H."/>
            <person name="Kim D."/>
            <person name="Kim S."/>
            <person name="Ryu S."/>
            <person name="Song J.Y."/>
            <person name="Lee S.K."/>
        </authorList>
    </citation>
    <scope>NUCLEOTIDE SEQUENCE [LARGE SCALE GENOMIC DNA]</scope>
    <source>
        <tissue evidence="14">Muscle</tissue>
    </source>
</reference>
<gene>
    <name evidence="14" type="primary">ZNF345</name>
    <name evidence="14" type="ORF">EYF80_013509</name>
</gene>
<protein>
    <submittedName>
        <fullName evidence="14">Zinc finger protein 345</fullName>
    </submittedName>
</protein>
<feature type="domain" description="C2H2-type" evidence="13">
    <location>
        <begin position="431"/>
        <end position="458"/>
    </location>
</feature>
<keyword evidence="8" id="KW-0238">DNA-binding</keyword>
<dbReference type="GO" id="GO:0005634">
    <property type="term" value="C:nucleus"/>
    <property type="evidence" value="ECO:0007669"/>
    <property type="project" value="UniProtKB-SubCell"/>
</dbReference>
<dbReference type="PANTHER" id="PTHR24393:SF15">
    <property type="entry name" value="IP01243P-RELATED"/>
    <property type="match status" value="1"/>
</dbReference>
<evidence type="ECO:0000256" key="5">
    <source>
        <dbReference type="ARBA" id="ARBA00022771"/>
    </source>
</evidence>
<dbReference type="PANTHER" id="PTHR24393">
    <property type="entry name" value="ZINC FINGER PROTEIN"/>
    <property type="match status" value="1"/>
</dbReference>
<evidence type="ECO:0000256" key="2">
    <source>
        <dbReference type="ARBA" id="ARBA00006991"/>
    </source>
</evidence>
<feature type="compositionally biased region" description="Basic and acidic residues" evidence="12">
    <location>
        <begin position="480"/>
        <end position="493"/>
    </location>
</feature>
<evidence type="ECO:0000313" key="15">
    <source>
        <dbReference type="Proteomes" id="UP000314294"/>
    </source>
</evidence>
<dbReference type="SUPFAM" id="SSF57667">
    <property type="entry name" value="beta-beta-alpha zinc fingers"/>
    <property type="match status" value="5"/>
</dbReference>
<dbReference type="Gene3D" id="3.30.160.60">
    <property type="entry name" value="Classic Zinc Finger"/>
    <property type="match status" value="7"/>
</dbReference>
<comment type="similarity">
    <text evidence="2">Belongs to the krueppel C2H2-type zinc-finger protein family.</text>
</comment>
<feature type="domain" description="C2H2-type" evidence="13">
    <location>
        <begin position="403"/>
        <end position="430"/>
    </location>
</feature>
<dbReference type="EMBL" id="SRLO01000095">
    <property type="protein sequence ID" value="TNN76221.1"/>
    <property type="molecule type" value="Genomic_DNA"/>
</dbReference>
<evidence type="ECO:0000313" key="14">
    <source>
        <dbReference type="EMBL" id="TNN76221.1"/>
    </source>
</evidence>
<dbReference type="Proteomes" id="UP000314294">
    <property type="component" value="Unassembled WGS sequence"/>
</dbReference>
<dbReference type="GO" id="GO:0000978">
    <property type="term" value="F:RNA polymerase II cis-regulatory region sequence-specific DNA binding"/>
    <property type="evidence" value="ECO:0007669"/>
    <property type="project" value="TreeGrafter"/>
</dbReference>
<keyword evidence="10" id="KW-0539">Nucleus</keyword>
<dbReference type="AlphaFoldDB" id="A0A4Z2IEN0"/>
<feature type="domain" description="C2H2-type" evidence="13">
    <location>
        <begin position="215"/>
        <end position="242"/>
    </location>
</feature>
<evidence type="ECO:0000256" key="11">
    <source>
        <dbReference type="PROSITE-ProRule" id="PRU00042"/>
    </source>
</evidence>
<feature type="domain" description="C2H2-type" evidence="13">
    <location>
        <begin position="290"/>
        <end position="317"/>
    </location>
</feature>
<comment type="subcellular location">
    <subcellularLocation>
        <location evidence="1">Nucleus</location>
    </subcellularLocation>
</comment>
<feature type="domain" description="C2H2-type" evidence="13">
    <location>
        <begin position="538"/>
        <end position="560"/>
    </location>
</feature>
<feature type="domain" description="C2H2-type" evidence="13">
    <location>
        <begin position="318"/>
        <end position="345"/>
    </location>
</feature>
<keyword evidence="7" id="KW-0805">Transcription regulation</keyword>
<evidence type="ECO:0000256" key="10">
    <source>
        <dbReference type="ARBA" id="ARBA00023242"/>
    </source>
</evidence>
<feature type="domain" description="C2H2-type" evidence="13">
    <location>
        <begin position="374"/>
        <end position="401"/>
    </location>
</feature>
<evidence type="ECO:0000256" key="3">
    <source>
        <dbReference type="ARBA" id="ARBA00022723"/>
    </source>
</evidence>
<organism evidence="14 15">
    <name type="scientific">Liparis tanakae</name>
    <name type="common">Tanaka's snailfish</name>
    <dbReference type="NCBI Taxonomy" id="230148"/>
    <lineage>
        <taxon>Eukaryota</taxon>
        <taxon>Metazoa</taxon>
        <taxon>Chordata</taxon>
        <taxon>Craniata</taxon>
        <taxon>Vertebrata</taxon>
        <taxon>Euteleostomi</taxon>
        <taxon>Actinopterygii</taxon>
        <taxon>Neopterygii</taxon>
        <taxon>Teleostei</taxon>
        <taxon>Neoteleostei</taxon>
        <taxon>Acanthomorphata</taxon>
        <taxon>Eupercaria</taxon>
        <taxon>Perciformes</taxon>
        <taxon>Cottioidei</taxon>
        <taxon>Cottales</taxon>
        <taxon>Liparidae</taxon>
        <taxon>Liparis</taxon>
    </lineage>
</organism>
<dbReference type="GO" id="GO:0001228">
    <property type="term" value="F:DNA-binding transcription activator activity, RNA polymerase II-specific"/>
    <property type="evidence" value="ECO:0007669"/>
    <property type="project" value="TreeGrafter"/>
</dbReference>
<dbReference type="FunFam" id="3.30.160.60:FF:002343">
    <property type="entry name" value="Zinc finger protein 33A"/>
    <property type="match status" value="2"/>
</dbReference>
<keyword evidence="15" id="KW-1185">Reference proteome</keyword>
<feature type="compositionally biased region" description="Basic and acidic residues" evidence="12">
    <location>
        <begin position="94"/>
        <end position="107"/>
    </location>
</feature>
<feature type="region of interest" description="Disordered" evidence="12">
    <location>
        <begin position="581"/>
        <end position="634"/>
    </location>
</feature>
<evidence type="ECO:0000256" key="8">
    <source>
        <dbReference type="ARBA" id="ARBA00023125"/>
    </source>
</evidence>
<feature type="compositionally biased region" description="Low complexity" evidence="12">
    <location>
        <begin position="64"/>
        <end position="75"/>
    </location>
</feature>
<dbReference type="PROSITE" id="PS50157">
    <property type="entry name" value="ZINC_FINGER_C2H2_2"/>
    <property type="match status" value="11"/>
</dbReference>
<keyword evidence="6" id="KW-0862">Zinc</keyword>
<dbReference type="InterPro" id="IPR013087">
    <property type="entry name" value="Znf_C2H2_type"/>
</dbReference>
<dbReference type="InterPro" id="IPR036236">
    <property type="entry name" value="Znf_C2H2_sf"/>
</dbReference>
<evidence type="ECO:0000256" key="12">
    <source>
        <dbReference type="SAM" id="MobiDB-lite"/>
    </source>
</evidence>
<evidence type="ECO:0000256" key="9">
    <source>
        <dbReference type="ARBA" id="ARBA00023163"/>
    </source>
</evidence>
<name>A0A4Z2IEN0_9TELE</name>
<feature type="domain" description="C2H2-type" evidence="13">
    <location>
        <begin position="561"/>
        <end position="588"/>
    </location>
</feature>
<sequence length="634" mass="70767">MAAVDPSESPKRQKSLPEEVNTSGEKTGAVESRSGLNQKEEPRRDEPAESPADEQRAGDDGSCVASHSGVSVESGAGAGKKTRNSPEDLTSAEKMSEARGGERRAFDWSETEDDDREAKTRAEGNDPSSATESAGGLQRDARVDDHVTADAERIKEKETSHPEEEKKKEDEEKSAETGPAEVLAGDVGTVEEVAGNEADRGEDANSTAKPKKCRLVCKECGKRFTRRETFNLHRHFHAHEDELTPLTCKECGLTFQHRSALIKHRNEHKEKEEVVVPPKKAAQTKTEGRFKCAECEVIFSTVDRLRDHSCCNVVEKPYHCPLCRQEFQFKVSVTKHMMLHSQDSIFTCRECAQTFPTSMSLRYHQRCHAALKPYECPECGLVFKHYSVMEDHRRKHTDNTRSHLCNICGKTFKYSSLLHQHQYLHTGQKPFRCPECGKRFAFAQNMKAHCRQHRLLKNKPSAQQPGKPAPTSAQEAVRGPGKENEQQSDDPKQTFDCPLCSQTDLLPADLRAHLLVHEAEHETLERTNKPPKENNKICRKGYSNEDQLRQHMVSHGGDKPHKCDQCSKSFGLAYLLRDHMNTHTGDRPHRRGSSVEPETTSKFTGLSEQGWSSTSAAEMGGCPGGDSKGAVHAA</sequence>
<feature type="region of interest" description="Disordered" evidence="12">
    <location>
        <begin position="1"/>
        <end position="180"/>
    </location>
</feature>
<feature type="domain" description="C2H2-type" evidence="13">
    <location>
        <begin position="495"/>
        <end position="522"/>
    </location>
</feature>
<dbReference type="GO" id="GO:0008270">
    <property type="term" value="F:zinc ion binding"/>
    <property type="evidence" value="ECO:0007669"/>
    <property type="project" value="UniProtKB-KW"/>
</dbReference>
<feature type="region of interest" description="Disordered" evidence="12">
    <location>
        <begin position="458"/>
        <end position="494"/>
    </location>
</feature>
<comment type="caution">
    <text evidence="14">The sequence shown here is derived from an EMBL/GenBank/DDBJ whole genome shotgun (WGS) entry which is preliminary data.</text>
</comment>
<evidence type="ECO:0000256" key="7">
    <source>
        <dbReference type="ARBA" id="ARBA00023015"/>
    </source>
</evidence>
<keyword evidence="5 11" id="KW-0863">Zinc-finger</keyword>
<dbReference type="Pfam" id="PF00096">
    <property type="entry name" value="zf-C2H2"/>
    <property type="match status" value="6"/>
</dbReference>
<evidence type="ECO:0000259" key="13">
    <source>
        <dbReference type="PROSITE" id="PS50157"/>
    </source>
</evidence>
<feature type="domain" description="C2H2-type" evidence="13">
    <location>
        <begin position="346"/>
        <end position="373"/>
    </location>
</feature>
<accession>A0A4Z2IEN0</accession>
<evidence type="ECO:0000256" key="4">
    <source>
        <dbReference type="ARBA" id="ARBA00022737"/>
    </source>
</evidence>
<feature type="compositionally biased region" description="Basic and acidic residues" evidence="12">
    <location>
        <begin position="38"/>
        <end position="59"/>
    </location>
</feature>
<dbReference type="OrthoDB" id="8117402at2759"/>
<proteinExistence type="inferred from homology"/>